<organism evidence="1 2">
    <name type="scientific">Candidatus Wolfebacteria bacterium GW2011_GWC1_43_10</name>
    <dbReference type="NCBI Taxonomy" id="1619011"/>
    <lineage>
        <taxon>Bacteria</taxon>
        <taxon>Candidatus Wolfeibacteriota</taxon>
    </lineage>
</organism>
<keyword evidence="1" id="KW-0378">Hydrolase</keyword>
<evidence type="ECO:0000313" key="1">
    <source>
        <dbReference type="EMBL" id="KKS82712.1"/>
    </source>
</evidence>
<name>A0A0G1CAZ7_9BACT</name>
<dbReference type="PANTHER" id="PTHR38659:SF1">
    <property type="entry name" value="METAL DEPENDENT PHOSPHOHYDROLASE"/>
    <property type="match status" value="1"/>
</dbReference>
<sequence length="235" mass="26560">MPIVISIIGIHWYIGIDTVMTKDESLKILDEWVQNPNLKKHMLAVAQAMDFYARYFSQRAQISTDELPIATDNNQRKSAINQRVSVVPDKERWWIVGLLHDVDYEKYPNPSRDGTGHPYRAVEFLKDKLDEESINAVLGHASYTNTSRESLMAKTLFAVDELTGFIVAVALIKPSKSLAEVGVESVKKRFKENRFAAGVNREEIYQGAQELGVPLDEHIQNVIDAMKEISSELGL</sequence>
<dbReference type="PATRIC" id="fig|1619011.3.peg.286"/>
<dbReference type="SUPFAM" id="SSF109604">
    <property type="entry name" value="HD-domain/PDEase-like"/>
    <property type="match status" value="1"/>
</dbReference>
<dbReference type="PANTHER" id="PTHR38659">
    <property type="entry name" value="METAL-DEPENDENT PHOSPHOHYDROLASE"/>
    <property type="match status" value="1"/>
</dbReference>
<dbReference type="AlphaFoldDB" id="A0A0G1CAZ7"/>
<comment type="caution">
    <text evidence="1">The sequence shown here is derived from an EMBL/GenBank/DDBJ whole genome shotgun (WGS) entry which is preliminary data.</text>
</comment>
<dbReference type="GO" id="GO:0016787">
    <property type="term" value="F:hydrolase activity"/>
    <property type="evidence" value="ECO:0007669"/>
    <property type="project" value="UniProtKB-KW"/>
</dbReference>
<evidence type="ECO:0000313" key="2">
    <source>
        <dbReference type="Proteomes" id="UP000034810"/>
    </source>
</evidence>
<proteinExistence type="predicted"/>
<reference evidence="1 2" key="1">
    <citation type="journal article" date="2015" name="Nature">
        <title>rRNA introns, odd ribosomes, and small enigmatic genomes across a large radiation of phyla.</title>
        <authorList>
            <person name="Brown C.T."/>
            <person name="Hug L.A."/>
            <person name="Thomas B.C."/>
            <person name="Sharon I."/>
            <person name="Castelle C.J."/>
            <person name="Singh A."/>
            <person name="Wilkins M.J."/>
            <person name="Williams K.H."/>
            <person name="Banfield J.F."/>
        </authorList>
    </citation>
    <scope>NUCLEOTIDE SEQUENCE [LARGE SCALE GENOMIC DNA]</scope>
</reference>
<gene>
    <name evidence="1" type="ORF">UV58_C0006G0011</name>
</gene>
<accession>A0A0G1CAZ7</accession>
<dbReference type="EMBL" id="LCFA01000006">
    <property type="protein sequence ID" value="KKS82712.1"/>
    <property type="molecule type" value="Genomic_DNA"/>
</dbReference>
<dbReference type="Proteomes" id="UP000034810">
    <property type="component" value="Unassembled WGS sequence"/>
</dbReference>
<protein>
    <submittedName>
        <fullName evidence="1">Metal dependent phosphohydrolase</fullName>
    </submittedName>
</protein>